<comment type="subcellular location">
    <subcellularLocation>
        <location evidence="1">Membrane</location>
        <topology evidence="1">Multi-pass membrane protein</topology>
    </subcellularLocation>
</comment>
<keyword evidence="4 7" id="KW-1133">Transmembrane helix</keyword>
<evidence type="ECO:0000256" key="1">
    <source>
        <dbReference type="ARBA" id="ARBA00004141"/>
    </source>
</evidence>
<dbReference type="GO" id="GO:0016020">
    <property type="term" value="C:membrane"/>
    <property type="evidence" value="ECO:0007669"/>
    <property type="project" value="UniProtKB-SubCell"/>
</dbReference>
<name>A0A0V0QXR3_PSEPJ</name>
<feature type="transmembrane region" description="Helical" evidence="7">
    <location>
        <begin position="326"/>
        <end position="353"/>
    </location>
</feature>
<feature type="transmembrane region" description="Helical" evidence="7">
    <location>
        <begin position="409"/>
        <end position="431"/>
    </location>
</feature>
<keyword evidence="2" id="KW-0808">Transferase</keyword>
<dbReference type="GO" id="GO:0030258">
    <property type="term" value="P:lipid modification"/>
    <property type="evidence" value="ECO:0007669"/>
    <property type="project" value="TreeGrafter"/>
</dbReference>
<feature type="transmembrane region" description="Helical" evidence="7">
    <location>
        <begin position="152"/>
        <end position="174"/>
    </location>
</feature>
<sequence length="452" mass="53517">MIFSYLDDQFEAIGNVVGLPDDQLKVVFSWIFCIPFGFFQKKLTNPFVRNIYGLALGLFLQYLCIKEYTYLMVFQALVVYAMAKILKKKCDWPSFFFLYSILIAYHIHRFFDDYYGWRIGHHTVLMMILCKMTYFTFDYCDGKTEIPPLLEYLGYVFFYPSACIGPVFKIQTYIKFIYLKDQYANIPSSVKPCFQQFFYGTIYLVILQLFGPYFSPQHIFQQEWYQELNFILKQVVWHPIIVFVQIRYLGAWKFAQAGIHACGISYEGGKDKNGNDNFDHIITVQDSFLIEYLPMKIVAKWNRSVQNWLKDVFHARFSKMFKPQQAILLVFTVSALWHGVHPMYFISFIHFALYNDCAKFLYKAKDKFEWIPKPLRTIFCWAAGKGCVNYFGLGFNLLEMSVIHQVYSSVYYCFTIIPLIMYIFFSVTGYGQKKKSIVDQKEKQKFKETKQE</sequence>
<keyword evidence="6" id="KW-0012">Acyltransferase</keyword>
<dbReference type="Pfam" id="PF03062">
    <property type="entry name" value="MBOAT"/>
    <property type="match status" value="1"/>
</dbReference>
<evidence type="ECO:0000256" key="4">
    <source>
        <dbReference type="ARBA" id="ARBA00022989"/>
    </source>
</evidence>
<comment type="caution">
    <text evidence="8">The sequence shown here is derived from an EMBL/GenBank/DDBJ whole genome shotgun (WGS) entry which is preliminary data.</text>
</comment>
<evidence type="ECO:0000256" key="5">
    <source>
        <dbReference type="ARBA" id="ARBA00023136"/>
    </source>
</evidence>
<gene>
    <name evidence="8" type="ORF">PPERSA_11477</name>
</gene>
<evidence type="ECO:0000256" key="3">
    <source>
        <dbReference type="ARBA" id="ARBA00022692"/>
    </source>
</evidence>
<dbReference type="InterPro" id="IPR004299">
    <property type="entry name" value="MBOAT_fam"/>
</dbReference>
<protein>
    <recommendedName>
        <fullName evidence="10">Membrane bound O-acyl transferase, MBOAT</fullName>
    </recommendedName>
</protein>
<evidence type="ECO:0000313" key="9">
    <source>
        <dbReference type="Proteomes" id="UP000054937"/>
    </source>
</evidence>
<dbReference type="EMBL" id="LDAU01000091">
    <property type="protein sequence ID" value="KRX06832.1"/>
    <property type="molecule type" value="Genomic_DNA"/>
</dbReference>
<dbReference type="GO" id="GO:0016746">
    <property type="term" value="F:acyltransferase activity"/>
    <property type="evidence" value="ECO:0007669"/>
    <property type="project" value="UniProtKB-KW"/>
</dbReference>
<evidence type="ECO:0000256" key="2">
    <source>
        <dbReference type="ARBA" id="ARBA00022679"/>
    </source>
</evidence>
<reference evidence="8 9" key="1">
    <citation type="journal article" date="2015" name="Sci. Rep.">
        <title>Genome of the facultative scuticociliatosis pathogen Pseudocohnilembus persalinus provides insight into its virulence through horizontal gene transfer.</title>
        <authorList>
            <person name="Xiong J."/>
            <person name="Wang G."/>
            <person name="Cheng J."/>
            <person name="Tian M."/>
            <person name="Pan X."/>
            <person name="Warren A."/>
            <person name="Jiang C."/>
            <person name="Yuan D."/>
            <person name="Miao W."/>
        </authorList>
    </citation>
    <scope>NUCLEOTIDE SEQUENCE [LARGE SCALE GENOMIC DNA]</scope>
    <source>
        <strain evidence="8">36N120E</strain>
    </source>
</reference>
<feature type="transmembrane region" description="Helical" evidence="7">
    <location>
        <begin position="194"/>
        <end position="214"/>
    </location>
</feature>
<dbReference type="OMA" id="NITQFGQ"/>
<dbReference type="InParanoid" id="A0A0V0QXR3"/>
<dbReference type="PANTHER" id="PTHR13906:SF4">
    <property type="entry name" value="LYSOPHOSPHOLIPID ACYLTRANSFERASE 6"/>
    <property type="match status" value="1"/>
</dbReference>
<keyword evidence="3 7" id="KW-0812">Transmembrane</keyword>
<organism evidence="8 9">
    <name type="scientific">Pseudocohnilembus persalinus</name>
    <name type="common">Ciliate</name>
    <dbReference type="NCBI Taxonomy" id="266149"/>
    <lineage>
        <taxon>Eukaryota</taxon>
        <taxon>Sar</taxon>
        <taxon>Alveolata</taxon>
        <taxon>Ciliophora</taxon>
        <taxon>Intramacronucleata</taxon>
        <taxon>Oligohymenophorea</taxon>
        <taxon>Scuticociliatia</taxon>
        <taxon>Philasterida</taxon>
        <taxon>Pseudocohnilembidae</taxon>
        <taxon>Pseudocohnilembus</taxon>
    </lineage>
</organism>
<dbReference type="OrthoDB" id="289379at2759"/>
<dbReference type="PANTHER" id="PTHR13906">
    <property type="entry name" value="PORCUPINE"/>
    <property type="match status" value="1"/>
</dbReference>
<feature type="transmembrane region" description="Helical" evidence="7">
    <location>
        <begin position="69"/>
        <end position="86"/>
    </location>
</feature>
<feature type="transmembrane region" description="Helical" evidence="7">
    <location>
        <begin position="93"/>
        <end position="111"/>
    </location>
</feature>
<dbReference type="AlphaFoldDB" id="A0A0V0QXR3"/>
<keyword evidence="5 7" id="KW-0472">Membrane</keyword>
<evidence type="ECO:0000256" key="7">
    <source>
        <dbReference type="SAM" id="Phobius"/>
    </source>
</evidence>
<accession>A0A0V0QXR3</accession>
<evidence type="ECO:0008006" key="10">
    <source>
        <dbReference type="Google" id="ProtNLM"/>
    </source>
</evidence>
<keyword evidence="9" id="KW-1185">Reference proteome</keyword>
<evidence type="ECO:0000313" key="8">
    <source>
        <dbReference type="EMBL" id="KRX06832.1"/>
    </source>
</evidence>
<proteinExistence type="predicted"/>
<evidence type="ECO:0000256" key="6">
    <source>
        <dbReference type="ARBA" id="ARBA00023315"/>
    </source>
</evidence>
<dbReference type="InterPro" id="IPR049941">
    <property type="entry name" value="LPLAT_7/PORCN-like"/>
</dbReference>
<dbReference type="Proteomes" id="UP000054937">
    <property type="component" value="Unassembled WGS sequence"/>
</dbReference>